<dbReference type="SMART" id="SM00347">
    <property type="entry name" value="HTH_MARR"/>
    <property type="match status" value="1"/>
</dbReference>
<evidence type="ECO:0000256" key="2">
    <source>
        <dbReference type="ARBA" id="ARBA00023125"/>
    </source>
</evidence>
<dbReference type="InterPro" id="IPR000835">
    <property type="entry name" value="HTH_MarR-typ"/>
</dbReference>
<reference evidence="5 6" key="1">
    <citation type="submission" date="2024-11" db="EMBL/GenBank/DDBJ databases">
        <authorList>
            <person name="Heng Y.C."/>
            <person name="Lim A.C.H."/>
            <person name="Lee J.K.Y."/>
            <person name="Kittelmann S."/>
        </authorList>
    </citation>
    <scope>NUCLEOTIDE SEQUENCE [LARGE SCALE GENOMIC DNA]</scope>
    <source>
        <strain evidence="5 6">WILCCON 0269</strain>
    </source>
</reference>
<evidence type="ECO:0000259" key="4">
    <source>
        <dbReference type="PROSITE" id="PS50995"/>
    </source>
</evidence>
<evidence type="ECO:0000313" key="5">
    <source>
        <dbReference type="EMBL" id="MFL0195353.1"/>
    </source>
</evidence>
<dbReference type="InterPro" id="IPR036388">
    <property type="entry name" value="WH-like_DNA-bd_sf"/>
</dbReference>
<protein>
    <submittedName>
        <fullName evidence="5">MarR family transcriptional regulator</fullName>
    </submittedName>
</protein>
<accession>A0ABW8SJD1</accession>
<comment type="caution">
    <text evidence="5">The sequence shown here is derived from an EMBL/GenBank/DDBJ whole genome shotgun (WGS) entry which is preliminary data.</text>
</comment>
<dbReference type="EMBL" id="JBJHZX010000008">
    <property type="protein sequence ID" value="MFL0195353.1"/>
    <property type="molecule type" value="Genomic_DNA"/>
</dbReference>
<keyword evidence="2" id="KW-0238">DNA-binding</keyword>
<keyword evidence="6" id="KW-1185">Reference proteome</keyword>
<dbReference type="RefSeq" id="WP_406791472.1">
    <property type="nucleotide sequence ID" value="NZ_JBJHZX010000008.1"/>
</dbReference>
<dbReference type="Pfam" id="PF01047">
    <property type="entry name" value="MarR"/>
    <property type="match status" value="1"/>
</dbReference>
<dbReference type="PANTHER" id="PTHR35790">
    <property type="entry name" value="HTH-TYPE TRANSCRIPTIONAL REGULATOR PCHR"/>
    <property type="match status" value="1"/>
</dbReference>
<keyword evidence="1" id="KW-0805">Transcription regulation</keyword>
<dbReference type="InterPro" id="IPR036390">
    <property type="entry name" value="WH_DNA-bd_sf"/>
</dbReference>
<evidence type="ECO:0000256" key="3">
    <source>
        <dbReference type="ARBA" id="ARBA00023163"/>
    </source>
</evidence>
<name>A0ABW8SJD1_9CLOT</name>
<dbReference type="SUPFAM" id="SSF46785">
    <property type="entry name" value="Winged helix' DNA-binding domain"/>
    <property type="match status" value="1"/>
</dbReference>
<gene>
    <name evidence="5" type="ORF">ACJDU8_07210</name>
</gene>
<dbReference type="PANTHER" id="PTHR35790:SF4">
    <property type="entry name" value="HTH-TYPE TRANSCRIPTIONAL REGULATOR PCHR"/>
    <property type="match status" value="1"/>
</dbReference>
<proteinExistence type="predicted"/>
<evidence type="ECO:0000256" key="1">
    <source>
        <dbReference type="ARBA" id="ARBA00023015"/>
    </source>
</evidence>
<evidence type="ECO:0000313" key="6">
    <source>
        <dbReference type="Proteomes" id="UP001623660"/>
    </source>
</evidence>
<dbReference type="PROSITE" id="PS50995">
    <property type="entry name" value="HTH_MARR_2"/>
    <property type="match status" value="1"/>
</dbReference>
<sequence length="153" mass="17741">MSIESDIIFSLKKIQQSTELFIPNIEGELSISQVHCISVVADIENANVTKISNELGMTTGAITKMCKKLFSQGFVERYQESGNKQKIYYRLTESGQRIYKIHKGIHDKIQQDKESIIDKYNEDERAIILRFLNDINSMMDNTFKDFRKDNSTY</sequence>
<organism evidence="5 6">
    <name type="scientific">Candidatus Clostridium eludens</name>
    <dbReference type="NCBI Taxonomy" id="3381663"/>
    <lineage>
        <taxon>Bacteria</taxon>
        <taxon>Bacillati</taxon>
        <taxon>Bacillota</taxon>
        <taxon>Clostridia</taxon>
        <taxon>Eubacteriales</taxon>
        <taxon>Clostridiaceae</taxon>
        <taxon>Clostridium</taxon>
    </lineage>
</organism>
<dbReference type="Gene3D" id="1.10.10.10">
    <property type="entry name" value="Winged helix-like DNA-binding domain superfamily/Winged helix DNA-binding domain"/>
    <property type="match status" value="1"/>
</dbReference>
<feature type="domain" description="HTH marR-type" evidence="4">
    <location>
        <begin position="1"/>
        <end position="137"/>
    </location>
</feature>
<keyword evidence="3" id="KW-0804">Transcription</keyword>
<dbReference type="Proteomes" id="UP001623660">
    <property type="component" value="Unassembled WGS sequence"/>
</dbReference>
<dbReference type="InterPro" id="IPR052067">
    <property type="entry name" value="Metal_resp_HTH_trans_reg"/>
</dbReference>